<dbReference type="SUPFAM" id="SSF54427">
    <property type="entry name" value="NTF2-like"/>
    <property type="match status" value="1"/>
</dbReference>
<dbReference type="InterPro" id="IPR032710">
    <property type="entry name" value="NTF2-like_dom_sf"/>
</dbReference>
<protein>
    <recommendedName>
        <fullName evidence="3">SnoaL-like domain-containing protein</fullName>
    </recommendedName>
</protein>
<dbReference type="RefSeq" id="WP_307228779.1">
    <property type="nucleotide sequence ID" value="NZ_JAUSVF010000001.1"/>
</dbReference>
<evidence type="ECO:0000313" key="1">
    <source>
        <dbReference type="EMBL" id="MDQ0319685.1"/>
    </source>
</evidence>
<evidence type="ECO:0008006" key="3">
    <source>
        <dbReference type="Google" id="ProtNLM"/>
    </source>
</evidence>
<dbReference type="EMBL" id="JAUSVF010000001">
    <property type="protein sequence ID" value="MDQ0319685.1"/>
    <property type="molecule type" value="Genomic_DNA"/>
</dbReference>
<organism evidence="1 2">
    <name type="scientific">Pararhizobium capsulatum DSM 1112</name>
    <dbReference type="NCBI Taxonomy" id="1121113"/>
    <lineage>
        <taxon>Bacteria</taxon>
        <taxon>Pseudomonadati</taxon>
        <taxon>Pseudomonadota</taxon>
        <taxon>Alphaproteobacteria</taxon>
        <taxon>Hyphomicrobiales</taxon>
        <taxon>Rhizobiaceae</taxon>
        <taxon>Rhizobium/Agrobacterium group</taxon>
        <taxon>Pararhizobium</taxon>
    </lineage>
</organism>
<comment type="caution">
    <text evidence="1">The sequence shown here is derived from an EMBL/GenBank/DDBJ whole genome shotgun (WGS) entry which is preliminary data.</text>
</comment>
<proteinExistence type="predicted"/>
<accession>A0ABU0BQE8</accession>
<keyword evidence="2" id="KW-1185">Reference proteome</keyword>
<sequence length="129" mass="14467">MTLTVKDALRAYARMLNTCDLEPLSPFLSDDFRYTSQMVLTSIGSKADFLTYMREKLDVIRGRDDRPVAEMGYLPAMFNRPCLVLSERDSNTAICTVLTEVSNQKLVQIDLCLIPTPGSAKRTGERPGE</sequence>
<name>A0ABU0BQE8_9HYPH</name>
<gene>
    <name evidence="1" type="ORF">QO002_001823</name>
</gene>
<reference evidence="1 2" key="1">
    <citation type="submission" date="2023-07" db="EMBL/GenBank/DDBJ databases">
        <title>Genomic Encyclopedia of Type Strains, Phase IV (KMG-IV): sequencing the most valuable type-strain genomes for metagenomic binning, comparative biology and taxonomic classification.</title>
        <authorList>
            <person name="Goeker M."/>
        </authorList>
    </citation>
    <scope>NUCLEOTIDE SEQUENCE [LARGE SCALE GENOMIC DNA]</scope>
    <source>
        <strain evidence="1 2">DSM 1112</strain>
    </source>
</reference>
<evidence type="ECO:0000313" key="2">
    <source>
        <dbReference type="Proteomes" id="UP001230207"/>
    </source>
</evidence>
<dbReference type="Proteomes" id="UP001230207">
    <property type="component" value="Unassembled WGS sequence"/>
</dbReference>